<feature type="transmembrane region" description="Helical" evidence="2">
    <location>
        <begin position="59"/>
        <end position="76"/>
    </location>
</feature>
<dbReference type="RefSeq" id="WP_130511524.1">
    <property type="nucleotide sequence ID" value="NZ_SHKY01000001.1"/>
</dbReference>
<gene>
    <name evidence="3" type="ORF">EV385_4863</name>
</gene>
<evidence type="ECO:0000256" key="1">
    <source>
        <dbReference type="SAM" id="MobiDB-lite"/>
    </source>
</evidence>
<protein>
    <submittedName>
        <fullName evidence="3">Uncharacterized protein</fullName>
    </submittedName>
</protein>
<accession>A0A4Q7ZRE8</accession>
<organism evidence="3 4">
    <name type="scientific">Krasilnikovia cinnamomea</name>
    <dbReference type="NCBI Taxonomy" id="349313"/>
    <lineage>
        <taxon>Bacteria</taxon>
        <taxon>Bacillati</taxon>
        <taxon>Actinomycetota</taxon>
        <taxon>Actinomycetes</taxon>
        <taxon>Micromonosporales</taxon>
        <taxon>Micromonosporaceae</taxon>
        <taxon>Krasilnikovia</taxon>
    </lineage>
</organism>
<keyword evidence="2" id="KW-0472">Membrane</keyword>
<keyword evidence="2" id="KW-1133">Transmembrane helix</keyword>
<feature type="transmembrane region" description="Helical" evidence="2">
    <location>
        <begin position="82"/>
        <end position="102"/>
    </location>
</feature>
<keyword evidence="4" id="KW-1185">Reference proteome</keyword>
<comment type="caution">
    <text evidence="3">The sequence shown here is derived from an EMBL/GenBank/DDBJ whole genome shotgun (WGS) entry which is preliminary data.</text>
</comment>
<name>A0A4Q7ZRE8_9ACTN</name>
<evidence type="ECO:0000313" key="4">
    <source>
        <dbReference type="Proteomes" id="UP000292564"/>
    </source>
</evidence>
<feature type="region of interest" description="Disordered" evidence="1">
    <location>
        <begin position="24"/>
        <end position="53"/>
    </location>
</feature>
<sequence>MSKERARRRAARLAVAEKQKASRARRVARRQRRQAVQRALTPRRRGTGRLHRRSRAERTGILLVPLAAAVAVWVLVPGIALRVALTALIVLVLPALVVLVLGRRS</sequence>
<dbReference type="EMBL" id="SHKY01000001">
    <property type="protein sequence ID" value="RZU52979.1"/>
    <property type="molecule type" value="Genomic_DNA"/>
</dbReference>
<evidence type="ECO:0000313" key="3">
    <source>
        <dbReference type="EMBL" id="RZU52979.1"/>
    </source>
</evidence>
<keyword evidence="2" id="KW-0812">Transmembrane</keyword>
<evidence type="ECO:0000256" key="2">
    <source>
        <dbReference type="SAM" id="Phobius"/>
    </source>
</evidence>
<reference evidence="3 4" key="1">
    <citation type="submission" date="2019-02" db="EMBL/GenBank/DDBJ databases">
        <title>Sequencing the genomes of 1000 actinobacteria strains.</title>
        <authorList>
            <person name="Klenk H.-P."/>
        </authorList>
    </citation>
    <scope>NUCLEOTIDE SEQUENCE [LARGE SCALE GENOMIC DNA]</scope>
    <source>
        <strain evidence="3 4">DSM 45162</strain>
    </source>
</reference>
<proteinExistence type="predicted"/>
<dbReference type="Proteomes" id="UP000292564">
    <property type="component" value="Unassembled WGS sequence"/>
</dbReference>
<dbReference type="AlphaFoldDB" id="A0A4Q7ZRE8"/>